<feature type="region of interest" description="Disordered" evidence="1">
    <location>
        <begin position="215"/>
        <end position="234"/>
    </location>
</feature>
<evidence type="ECO:0000256" key="1">
    <source>
        <dbReference type="SAM" id="MobiDB-lite"/>
    </source>
</evidence>
<keyword evidence="5" id="KW-1185">Reference proteome</keyword>
<feature type="compositionally biased region" description="Polar residues" evidence="1">
    <location>
        <begin position="215"/>
        <end position="224"/>
    </location>
</feature>
<feature type="signal peptide" evidence="3">
    <location>
        <begin position="1"/>
        <end position="19"/>
    </location>
</feature>
<keyword evidence="2" id="KW-0472">Membrane</keyword>
<keyword evidence="2" id="KW-0812">Transmembrane</keyword>
<feature type="compositionally biased region" description="Polar residues" evidence="1">
    <location>
        <begin position="345"/>
        <end position="374"/>
    </location>
</feature>
<evidence type="ECO:0000256" key="3">
    <source>
        <dbReference type="SAM" id="SignalP"/>
    </source>
</evidence>
<feature type="chain" id="PRO_5041735187" evidence="3">
    <location>
        <begin position="20"/>
        <end position="605"/>
    </location>
</feature>
<evidence type="ECO:0000256" key="2">
    <source>
        <dbReference type="SAM" id="Phobius"/>
    </source>
</evidence>
<feature type="region of interest" description="Disordered" evidence="1">
    <location>
        <begin position="345"/>
        <end position="391"/>
    </location>
</feature>
<accession>A0AA88M3W4</accession>
<sequence length="605" mass="67678">MCVCVCVCVCVCISHSCLCFKPPELVRMKKHSVSLTVWFAQVLTLCALHENHTDLLTRHELDVSTTTSQPRKFTTNQDVSTKTATMTTVTSAEELLSDGMRWELSAFTSSLEDGRRNNTISTSDHNIMSLTETTVSTNSTSVMTEETETGTSPESKSINIQDMTEITTSKTSVQLDHDVQTTTSASWTEDRTSDTDEANTTGGEVPLIYSTHQTDVTQSRGSYDTTDKSPAPSTAGTFLEILSTKQTPTDVTMNTATPAGTSGHINITAKQVHSTQVISDFTDKTEEPLVSNMDWKTEENTEDLTTTPGNMCNNTTCTTGRDEAWPINSEDIRSSNKTLLRNISTSETETPAGTSGIINTTATPGHSTQVPSRQHPTEESYSTENTEEPLVSTTKMMDWKTQENTEDLTTTQVTVYDDMTNTTWRAGAWPTNTQDTWSTNSTMLKNISISETETPLWTNCLSHGSSSRSRRVSNLVCFITLWTLGMVASIFLGLTVFLWVRLSIVRKRASGRGWRDRTAKEKESLWAEPDSSNKERVEFWYAKGATAEEDKRRNRARRVRTRKDEEEDMDMWIQPKVTMKDITEFWYANGRVRNDEESQCEANEE</sequence>
<comment type="caution">
    <text evidence="4">The sequence shown here is derived from an EMBL/GenBank/DDBJ whole genome shotgun (WGS) entry which is preliminary data.</text>
</comment>
<proteinExistence type="predicted"/>
<dbReference type="EMBL" id="JAVHJS010000018">
    <property type="protein sequence ID" value="KAK2829786.1"/>
    <property type="molecule type" value="Genomic_DNA"/>
</dbReference>
<gene>
    <name evidence="4" type="ORF">Q7C36_017776</name>
</gene>
<reference evidence="4" key="1">
    <citation type="submission" date="2023-08" db="EMBL/GenBank/DDBJ databases">
        <title>Pelteobagrus vachellii genome.</title>
        <authorList>
            <person name="Liu H."/>
        </authorList>
    </citation>
    <scope>NUCLEOTIDE SEQUENCE</scope>
    <source>
        <strain evidence="4">PRFRI_2022a</strain>
        <tissue evidence="4">Muscle</tissue>
    </source>
</reference>
<feature type="region of interest" description="Disordered" evidence="1">
    <location>
        <begin position="135"/>
        <end position="157"/>
    </location>
</feature>
<organism evidence="4 5">
    <name type="scientific">Tachysurus vachellii</name>
    <name type="common">Darkbarbel catfish</name>
    <name type="synonym">Pelteobagrus vachellii</name>
    <dbReference type="NCBI Taxonomy" id="175792"/>
    <lineage>
        <taxon>Eukaryota</taxon>
        <taxon>Metazoa</taxon>
        <taxon>Chordata</taxon>
        <taxon>Craniata</taxon>
        <taxon>Vertebrata</taxon>
        <taxon>Euteleostomi</taxon>
        <taxon>Actinopterygii</taxon>
        <taxon>Neopterygii</taxon>
        <taxon>Teleostei</taxon>
        <taxon>Ostariophysi</taxon>
        <taxon>Siluriformes</taxon>
        <taxon>Bagridae</taxon>
        <taxon>Tachysurus</taxon>
    </lineage>
</organism>
<dbReference type="AlphaFoldDB" id="A0AA88M3W4"/>
<name>A0AA88M3W4_TACVA</name>
<protein>
    <submittedName>
        <fullName evidence="4">Uncharacterized protein</fullName>
    </submittedName>
</protein>
<keyword evidence="3" id="KW-0732">Signal</keyword>
<feature type="transmembrane region" description="Helical" evidence="2">
    <location>
        <begin position="479"/>
        <end position="500"/>
    </location>
</feature>
<feature type="region of interest" description="Disordered" evidence="1">
    <location>
        <begin position="181"/>
        <end position="205"/>
    </location>
</feature>
<evidence type="ECO:0000313" key="5">
    <source>
        <dbReference type="Proteomes" id="UP001187315"/>
    </source>
</evidence>
<dbReference type="Proteomes" id="UP001187315">
    <property type="component" value="Unassembled WGS sequence"/>
</dbReference>
<keyword evidence="2" id="KW-1133">Transmembrane helix</keyword>
<evidence type="ECO:0000313" key="4">
    <source>
        <dbReference type="EMBL" id="KAK2829786.1"/>
    </source>
</evidence>